<reference evidence="3 4" key="1">
    <citation type="submission" date="2023-06" db="EMBL/GenBank/DDBJ databases">
        <authorList>
            <person name="Ham H."/>
            <person name="Park D.S."/>
        </authorList>
    </citation>
    <scope>NUCLEOTIDE SEQUENCE [LARGE SCALE GENOMIC DNA]</scope>
    <source>
        <strain evidence="3 4">KACC 17005</strain>
    </source>
</reference>
<gene>
    <name evidence="3" type="ORF">QRO08_12540</name>
</gene>
<dbReference type="EMBL" id="CP127363">
    <property type="protein sequence ID" value="WIY46689.1"/>
    <property type="molecule type" value="Genomic_DNA"/>
</dbReference>
<protein>
    <submittedName>
        <fullName evidence="3">Tape measure protein</fullName>
    </submittedName>
</protein>
<dbReference type="Proteomes" id="UP001242732">
    <property type="component" value="Chromosome"/>
</dbReference>
<feature type="compositionally biased region" description="Gly residues" evidence="1">
    <location>
        <begin position="1081"/>
        <end position="1090"/>
    </location>
</feature>
<dbReference type="InterPro" id="IPR013491">
    <property type="entry name" value="Tape_meas_N"/>
</dbReference>
<dbReference type="NCBIfam" id="TIGR02675">
    <property type="entry name" value="tape_meas_nterm"/>
    <property type="match status" value="1"/>
</dbReference>
<dbReference type="Pfam" id="PF20155">
    <property type="entry name" value="TMP_3"/>
    <property type="match status" value="1"/>
</dbReference>
<feature type="region of interest" description="Disordered" evidence="1">
    <location>
        <begin position="1058"/>
        <end position="1091"/>
    </location>
</feature>
<evidence type="ECO:0000313" key="3">
    <source>
        <dbReference type="EMBL" id="WIY46689.1"/>
    </source>
</evidence>
<accession>A0ABY9AIV6</accession>
<evidence type="ECO:0000313" key="4">
    <source>
        <dbReference type="Proteomes" id="UP001242732"/>
    </source>
</evidence>
<evidence type="ECO:0000256" key="1">
    <source>
        <dbReference type="SAM" id="MobiDB-lite"/>
    </source>
</evidence>
<evidence type="ECO:0000259" key="2">
    <source>
        <dbReference type="Pfam" id="PF20155"/>
    </source>
</evidence>
<name>A0ABY9AIV6_PARCI</name>
<sequence length="1137" mass="117541">MADRQISTELKVGVTGRESITGLADDLDDVAKVLTGDLAKSAQGAAARLRELADQDQAITAFLELQNKARDAGRALKAAETEAANYGRQITAMGPPTAQEAAAQQRLQTAVDTARVAFTQEGEAVARAQASLQQFGVSGQNARDAQQRLRQEVTAVRDAVQDLAPAHQQAATGAANAGASMTRTHRQIGEGVESISQQLARLQSFYVALQGIQGFKAMALDLAATADQVNNLQGRIKLVTGENENFAKSWQGVTEVALRTHSALEETGVLFTRLTQAGKDAGLNTAAATKQSLALTETINQAIQLSGASAQASSAAITQLVQGLQGGALRGDEFNSVMEQSPRLARALADGLGVTTGELRKMAEAGLLTSDTVIKALQGQSQTVATEFSKLPPTVGRALQDLSTQWTLYVGETDKATGASAAAATAINAVSSNLRTIAGLLIDAGQATAAFIALRLAQHFLGIGTAAQAAASAVAASNAQMVAAGTAGATAAAGVGRFAAILATLRTFTLVGIVANFRDIGTWIGESAAKLAGYKDRTEELARAEKLQADIAKEAAADRARLAAAIQVAVDRQFDLSKAARSSVAEFDVLTKAGTSSADAIKKITENFDLGKVQGIRDFSSTLDKLVADGKISASEFRAAWAEALSGKDLAKFEVLARAAFASAAQEALKLSTQLKKAIESGASEDVIRDLRQRLESAMSAATREGERVAQVMDDVMREAVRRTGLEYEVLQGRIGSASRSAINDTEAIIASLDKLKADGVDTGRVLAVSFTKAINTADGQAAIDSLRGRIEQMRKVLGDKITDGLLDQARDKAVALKDALDQATPGINSVREALKQLGVTSEAELKKTAADAKQAYDTLTASGTASARELGEGFKRAAEAAIAANKGIAPAWVEGQAAVRGYKVVTDEAGKSSLVLADAVDKSTASMRSAAGAASSGAAAVSALGDAYTDAGAKALAAQGQFLAAAAAQKSANTSASSISNRPQSENQFAWTRLAIVDWLKQAGLDEETAVRISAEFVDTSGNVPYSNNAGQIKYGGRNSTMTQALYKAVEANRFKGGSTGASPAPSPAPGPAPSPAPSPGGGGSGGGNTYVNNITISGLGDWGVVRTTTRHVDAESANAEIDVLRKLAQAKGASI</sequence>
<keyword evidence="4" id="KW-1185">Reference proteome</keyword>
<dbReference type="RefSeq" id="WP_011795977.1">
    <property type="nucleotide sequence ID" value="NZ_CP127362.1"/>
</dbReference>
<feature type="domain" description="Tape measure protein N-terminal" evidence="2">
    <location>
        <begin position="223"/>
        <end position="415"/>
    </location>
</feature>
<feature type="compositionally biased region" description="Pro residues" evidence="1">
    <location>
        <begin position="1066"/>
        <end position="1080"/>
    </location>
</feature>
<organism evidence="3 4">
    <name type="scientific">Paracidovorax citrulli</name>
    <name type="common">Acidovorax citrulli</name>
    <dbReference type="NCBI Taxonomy" id="80869"/>
    <lineage>
        <taxon>Bacteria</taxon>
        <taxon>Pseudomonadati</taxon>
        <taxon>Pseudomonadota</taxon>
        <taxon>Betaproteobacteria</taxon>
        <taxon>Burkholderiales</taxon>
        <taxon>Comamonadaceae</taxon>
        <taxon>Paracidovorax</taxon>
    </lineage>
</organism>
<proteinExistence type="predicted"/>